<name>A0A344TEJ6_9BACT</name>
<evidence type="ECO:0000313" key="3">
    <source>
        <dbReference type="EMBL" id="AXE17067.1"/>
    </source>
</evidence>
<keyword evidence="4" id="KW-1185">Reference proteome</keyword>
<keyword evidence="1" id="KW-0472">Membrane</keyword>
<gene>
    <name evidence="3" type="ORF">DR864_04610</name>
</gene>
<feature type="transmembrane region" description="Helical" evidence="1">
    <location>
        <begin position="6"/>
        <end position="24"/>
    </location>
</feature>
<sequence length="406" mass="46227">MEFLNPLMLWGSLAVGIPIALHFWHQKKGQLLNWAATQWLTEKDLQPSRGIRLDNILLLIIRCLLVLMLAFLLAKPILHWATGTQNPQKIHLVQLNPLVVDNYKFELEEALKKGEKIYKIGATLESLNDMASLTYSGSIHPLELQTSINKVHELNREVQTKQFEIYLVNSQVLSQVPSIYVPGTFTLHSVVDTLLNTTKPYLEFAGKHKLFINQANQLTVAAVLPPNEKFEAQPLSNNLVNVLVALQNKTEKQAIQAALKALTDVYQIAFSIDEKLKLQKQYDWVFTDSKLPPDAKVFSTKTRFIFSSENHIPINGEWKTAQFSEEMLTNGRLPEWLGEVLVSHFQLNPSSKSLSNQQIKALFKTLDTKSQLAVNQAEGVQFSKWIFLFFIIMLGIERWLAIRKNA</sequence>
<dbReference type="OrthoDB" id="890881at2"/>
<protein>
    <recommendedName>
        <fullName evidence="2">Aerotolerance regulator N-terminal domain-containing protein</fullName>
    </recommendedName>
</protein>
<feature type="transmembrane region" description="Helical" evidence="1">
    <location>
        <begin position="382"/>
        <end position="401"/>
    </location>
</feature>
<keyword evidence="1" id="KW-0812">Transmembrane</keyword>
<organism evidence="3 4">
    <name type="scientific">Runella rosea</name>
    <dbReference type="NCBI Taxonomy" id="2259595"/>
    <lineage>
        <taxon>Bacteria</taxon>
        <taxon>Pseudomonadati</taxon>
        <taxon>Bacteroidota</taxon>
        <taxon>Cytophagia</taxon>
        <taxon>Cytophagales</taxon>
        <taxon>Spirosomataceae</taxon>
        <taxon>Runella</taxon>
    </lineage>
</organism>
<feature type="domain" description="Aerotolerance regulator N-terminal" evidence="2">
    <location>
        <begin position="1"/>
        <end position="76"/>
    </location>
</feature>
<dbReference type="InterPro" id="IPR024163">
    <property type="entry name" value="Aerotolerance_reg_N"/>
</dbReference>
<dbReference type="RefSeq" id="WP_114065853.1">
    <property type="nucleotide sequence ID" value="NZ_CP030850.1"/>
</dbReference>
<dbReference type="InterPro" id="IPR011933">
    <property type="entry name" value="Double_TM_dom"/>
</dbReference>
<reference evidence="3 4" key="1">
    <citation type="submission" date="2018-07" db="EMBL/GenBank/DDBJ databases">
        <title>Genome sequencing of Runella.</title>
        <authorList>
            <person name="Baek M.-G."/>
            <person name="Yi H."/>
        </authorList>
    </citation>
    <scope>NUCLEOTIDE SEQUENCE [LARGE SCALE GENOMIC DNA]</scope>
    <source>
        <strain evidence="3 4">HYN0085</strain>
    </source>
</reference>
<dbReference type="EMBL" id="CP030850">
    <property type="protein sequence ID" value="AXE17067.1"/>
    <property type="molecule type" value="Genomic_DNA"/>
</dbReference>
<dbReference type="NCBIfam" id="TIGR02226">
    <property type="entry name" value="two_anch"/>
    <property type="match status" value="1"/>
</dbReference>
<feature type="transmembrane region" description="Helical" evidence="1">
    <location>
        <begin position="56"/>
        <end position="78"/>
    </location>
</feature>
<dbReference type="PANTHER" id="PTHR37464">
    <property type="entry name" value="BLL2463 PROTEIN"/>
    <property type="match status" value="1"/>
</dbReference>
<dbReference type="Pfam" id="PF07584">
    <property type="entry name" value="BatA"/>
    <property type="match status" value="1"/>
</dbReference>
<dbReference type="KEGG" id="run:DR864_04610"/>
<evidence type="ECO:0000256" key="1">
    <source>
        <dbReference type="SAM" id="Phobius"/>
    </source>
</evidence>
<accession>A0A344TEJ6</accession>
<dbReference type="PANTHER" id="PTHR37464:SF1">
    <property type="entry name" value="BLL2463 PROTEIN"/>
    <property type="match status" value="1"/>
</dbReference>
<evidence type="ECO:0000313" key="4">
    <source>
        <dbReference type="Proteomes" id="UP000251993"/>
    </source>
</evidence>
<proteinExistence type="predicted"/>
<dbReference type="AlphaFoldDB" id="A0A344TEJ6"/>
<evidence type="ECO:0000259" key="2">
    <source>
        <dbReference type="Pfam" id="PF07584"/>
    </source>
</evidence>
<dbReference type="Proteomes" id="UP000251993">
    <property type="component" value="Chromosome"/>
</dbReference>
<keyword evidence="1" id="KW-1133">Transmembrane helix</keyword>